<proteinExistence type="predicted"/>
<evidence type="ECO:0000313" key="1">
    <source>
        <dbReference type="EMBL" id="HEC05810.1"/>
    </source>
</evidence>
<accession>A0A831WB12</accession>
<protein>
    <submittedName>
        <fullName evidence="1">Heavy-metal-associated domain-containing protein</fullName>
    </submittedName>
</protein>
<gene>
    <name evidence="1" type="ORF">ENJ12_03090</name>
</gene>
<reference evidence="1" key="1">
    <citation type="journal article" date="2020" name="mSystems">
        <title>Genome- and Community-Level Interaction Insights into Carbon Utilization and Element Cycling Functions of Hydrothermarchaeota in Hydrothermal Sediment.</title>
        <authorList>
            <person name="Zhou Z."/>
            <person name="Liu Y."/>
            <person name="Xu W."/>
            <person name="Pan J."/>
            <person name="Luo Z.H."/>
            <person name="Li M."/>
        </authorList>
    </citation>
    <scope>NUCLEOTIDE SEQUENCE [LARGE SCALE GENOMIC DNA]</scope>
    <source>
        <strain evidence="1">HyVt-458</strain>
    </source>
</reference>
<dbReference type="EMBL" id="DRLF01000115">
    <property type="protein sequence ID" value="HEC05810.1"/>
    <property type="molecule type" value="Genomic_DNA"/>
</dbReference>
<comment type="caution">
    <text evidence="1">The sequence shown here is derived from an EMBL/GenBank/DDBJ whole genome shotgun (WGS) entry which is preliminary data.</text>
</comment>
<sequence length="77" mass="8761">MSDYCTDILIHIDENLDDANIHEIERDISMIDGVYSACVHENARHLMLVDYDPENLVAQELLGRVENRGLHAELIGL</sequence>
<dbReference type="Proteomes" id="UP000886339">
    <property type="component" value="Unassembled WGS sequence"/>
</dbReference>
<dbReference type="AlphaFoldDB" id="A0A831WB12"/>
<organism evidence="1">
    <name type="scientific">Thiolapillus brandeum</name>
    <dbReference type="NCBI Taxonomy" id="1076588"/>
    <lineage>
        <taxon>Bacteria</taxon>
        <taxon>Pseudomonadati</taxon>
        <taxon>Pseudomonadota</taxon>
        <taxon>Gammaproteobacteria</taxon>
        <taxon>Chromatiales</taxon>
        <taxon>Sedimenticolaceae</taxon>
        <taxon>Thiolapillus</taxon>
    </lineage>
</organism>
<name>A0A831WB12_9GAMM</name>